<evidence type="ECO:0000256" key="3">
    <source>
        <dbReference type="ARBA" id="ARBA00022553"/>
    </source>
</evidence>
<sequence>MPSLAEVVDDHTSLEPADQSRLELLVRQWHLVADLAFSDLVLWVPDTDPNVFWAAAQVRPATGPTALFEDVVGDPIAYVPEHLVTGAFVTGEITRTSANKLHAGTPVDVIAIPIPYRGRIIGVLERHTNQLGVRRPSGMELQYVAAADDLATMVAEGSFPVEAEWLDPNGPHVGDGMIRLDPDGDVIYASPNAVSAYRRLGWWLDLEDVNLSTITSQMAPTKDEERHEELLAALSGRYARDCEADTTSAQVLLRSIPMQRAGERIGALVLCKDVTDLRRRERELVTKDATIREMHHRVKNNLQTVAALLRMQARRIDSPEATAALQAAMARVSSIAVVHEVLSQVFDKTVDFDEVADQILRMLATVATTESAATVRRVGSFGTVSADVATSLSLVVTELCQNAIEHGLNRGPGQVDVVAEDLADSPDHVHRLRVRVVTTDGAELPEGFDLNATSSLGLSIVQTMVADLQGEFRLENLAEGHGTCAEVVVPRGL</sequence>
<dbReference type="Pfam" id="PF07568">
    <property type="entry name" value="HisKA_2"/>
    <property type="match status" value="1"/>
</dbReference>
<keyword evidence="7" id="KW-0067">ATP-binding</keyword>
<dbReference type="GO" id="GO:0004673">
    <property type="term" value="F:protein histidine kinase activity"/>
    <property type="evidence" value="ECO:0007669"/>
    <property type="project" value="UniProtKB-EC"/>
</dbReference>
<reference evidence="9" key="1">
    <citation type="submission" date="2020-10" db="EMBL/GenBank/DDBJ databases">
        <authorList>
            <person name="Gilroy R."/>
        </authorList>
    </citation>
    <scope>NUCLEOTIDE SEQUENCE</scope>
    <source>
        <strain evidence="9">ChiGjej1B1-24693</strain>
    </source>
</reference>
<evidence type="ECO:0000313" key="9">
    <source>
        <dbReference type="EMBL" id="HIT74420.1"/>
    </source>
</evidence>
<proteinExistence type="predicted"/>
<keyword evidence="3" id="KW-0597">Phosphoprotein</keyword>
<dbReference type="AlphaFoldDB" id="A0A9D1GX55"/>
<dbReference type="InterPro" id="IPR038424">
    <property type="entry name" value="H_kinase_PdtaS_GAF_sf"/>
</dbReference>
<dbReference type="EMBL" id="DVLP01000070">
    <property type="protein sequence ID" value="HIT74420.1"/>
    <property type="molecule type" value="Genomic_DNA"/>
</dbReference>
<name>A0A9D1GX55_9ACTN</name>
<dbReference type="SUPFAM" id="SSF55874">
    <property type="entry name" value="ATPase domain of HSP90 chaperone/DNA topoisomerase II/histidine kinase"/>
    <property type="match status" value="1"/>
</dbReference>
<evidence type="ECO:0000256" key="1">
    <source>
        <dbReference type="ARBA" id="ARBA00000085"/>
    </source>
</evidence>
<accession>A0A9D1GX55</accession>
<evidence type="ECO:0000313" key="10">
    <source>
        <dbReference type="Proteomes" id="UP000886842"/>
    </source>
</evidence>
<keyword evidence="6 9" id="KW-0418">Kinase</keyword>
<evidence type="ECO:0000256" key="6">
    <source>
        <dbReference type="ARBA" id="ARBA00022777"/>
    </source>
</evidence>
<dbReference type="InterPro" id="IPR036890">
    <property type="entry name" value="HATPase_C_sf"/>
</dbReference>
<dbReference type="Gene3D" id="3.30.450.280">
    <property type="entry name" value="GAF domain"/>
    <property type="match status" value="1"/>
</dbReference>
<dbReference type="InterPro" id="IPR035965">
    <property type="entry name" value="PAS-like_dom_sf"/>
</dbReference>
<dbReference type="Proteomes" id="UP000886842">
    <property type="component" value="Unassembled WGS sequence"/>
</dbReference>
<keyword evidence="4" id="KW-0808">Transferase</keyword>
<evidence type="ECO:0000256" key="7">
    <source>
        <dbReference type="ARBA" id="ARBA00022840"/>
    </source>
</evidence>
<dbReference type="InterPro" id="IPR011495">
    <property type="entry name" value="Sig_transdc_His_kin_sub2_dim/P"/>
</dbReference>
<dbReference type="SMART" id="SM00387">
    <property type="entry name" value="HATPase_c"/>
    <property type="match status" value="1"/>
</dbReference>
<evidence type="ECO:0000256" key="5">
    <source>
        <dbReference type="ARBA" id="ARBA00022741"/>
    </source>
</evidence>
<gene>
    <name evidence="9" type="ORF">IAA98_02420</name>
</gene>
<comment type="catalytic activity">
    <reaction evidence="1">
        <text>ATP + protein L-histidine = ADP + protein N-phospho-L-histidine.</text>
        <dbReference type="EC" id="2.7.13.3"/>
    </reaction>
</comment>
<dbReference type="Gene3D" id="3.30.565.10">
    <property type="entry name" value="Histidine kinase-like ATPase, C-terminal domain"/>
    <property type="match status" value="1"/>
</dbReference>
<dbReference type="InterPro" id="IPR022066">
    <property type="entry name" value="PdtaS_GAF"/>
</dbReference>
<feature type="domain" description="Histidine kinase/HSP90-like ATPase" evidence="8">
    <location>
        <begin position="387"/>
        <end position="493"/>
    </location>
</feature>
<dbReference type="Pfam" id="PF02518">
    <property type="entry name" value="HATPase_c"/>
    <property type="match status" value="1"/>
</dbReference>
<dbReference type="EC" id="2.7.13.3" evidence="2"/>
<dbReference type="SUPFAM" id="SSF55785">
    <property type="entry name" value="PYP-like sensor domain (PAS domain)"/>
    <property type="match status" value="1"/>
</dbReference>
<dbReference type="PANTHER" id="PTHR41523:SF8">
    <property type="entry name" value="ETHYLENE RESPONSE SENSOR PROTEIN"/>
    <property type="match status" value="1"/>
</dbReference>
<evidence type="ECO:0000256" key="4">
    <source>
        <dbReference type="ARBA" id="ARBA00022679"/>
    </source>
</evidence>
<dbReference type="PANTHER" id="PTHR41523">
    <property type="entry name" value="TWO-COMPONENT SYSTEM SENSOR PROTEIN"/>
    <property type="match status" value="1"/>
</dbReference>
<keyword evidence="5" id="KW-0547">Nucleotide-binding</keyword>
<organism evidence="9 10">
    <name type="scientific">Candidatus Avipropionibacterium avicola</name>
    <dbReference type="NCBI Taxonomy" id="2840701"/>
    <lineage>
        <taxon>Bacteria</taxon>
        <taxon>Bacillati</taxon>
        <taxon>Actinomycetota</taxon>
        <taxon>Actinomycetes</taxon>
        <taxon>Propionibacteriales</taxon>
        <taxon>Propionibacteriaceae</taxon>
        <taxon>Propionibacteriaceae incertae sedis</taxon>
        <taxon>Candidatus Avipropionibacterium</taxon>
    </lineage>
</organism>
<evidence type="ECO:0000256" key="2">
    <source>
        <dbReference type="ARBA" id="ARBA00012438"/>
    </source>
</evidence>
<comment type="caution">
    <text evidence="9">The sequence shown here is derived from an EMBL/GenBank/DDBJ whole genome shotgun (WGS) entry which is preliminary data.</text>
</comment>
<reference evidence="9" key="2">
    <citation type="journal article" date="2021" name="PeerJ">
        <title>Extensive microbial diversity within the chicken gut microbiome revealed by metagenomics and culture.</title>
        <authorList>
            <person name="Gilroy R."/>
            <person name="Ravi A."/>
            <person name="Getino M."/>
            <person name="Pursley I."/>
            <person name="Horton D.L."/>
            <person name="Alikhan N.F."/>
            <person name="Baker D."/>
            <person name="Gharbi K."/>
            <person name="Hall N."/>
            <person name="Watson M."/>
            <person name="Adriaenssens E.M."/>
            <person name="Foster-Nyarko E."/>
            <person name="Jarju S."/>
            <person name="Secka A."/>
            <person name="Antonio M."/>
            <person name="Oren A."/>
            <person name="Chaudhuri R.R."/>
            <person name="La Ragione R."/>
            <person name="Hildebrand F."/>
            <person name="Pallen M.J."/>
        </authorList>
    </citation>
    <scope>NUCLEOTIDE SEQUENCE</scope>
    <source>
        <strain evidence="9">ChiGjej1B1-24693</strain>
    </source>
</reference>
<protein>
    <recommendedName>
        <fullName evidence="2">histidine kinase</fullName>
        <ecNumber evidence="2">2.7.13.3</ecNumber>
    </recommendedName>
</protein>
<dbReference type="GO" id="GO:0005524">
    <property type="term" value="F:ATP binding"/>
    <property type="evidence" value="ECO:0007669"/>
    <property type="project" value="UniProtKB-KW"/>
</dbReference>
<dbReference type="Pfam" id="PF12282">
    <property type="entry name" value="GAF_PdtaS"/>
    <property type="match status" value="1"/>
</dbReference>
<dbReference type="Gene3D" id="3.30.450.20">
    <property type="entry name" value="PAS domain"/>
    <property type="match status" value="1"/>
</dbReference>
<dbReference type="InterPro" id="IPR003594">
    <property type="entry name" value="HATPase_dom"/>
</dbReference>
<evidence type="ECO:0000259" key="8">
    <source>
        <dbReference type="SMART" id="SM00387"/>
    </source>
</evidence>